<name>A0AB34HF76_ESCRO</name>
<organism evidence="2 3">
    <name type="scientific">Eschrichtius robustus</name>
    <name type="common">California gray whale</name>
    <name type="synonym">Eschrichtius gibbosus</name>
    <dbReference type="NCBI Taxonomy" id="9764"/>
    <lineage>
        <taxon>Eukaryota</taxon>
        <taxon>Metazoa</taxon>
        <taxon>Chordata</taxon>
        <taxon>Craniata</taxon>
        <taxon>Vertebrata</taxon>
        <taxon>Euteleostomi</taxon>
        <taxon>Mammalia</taxon>
        <taxon>Eutheria</taxon>
        <taxon>Laurasiatheria</taxon>
        <taxon>Artiodactyla</taxon>
        <taxon>Whippomorpha</taxon>
        <taxon>Cetacea</taxon>
        <taxon>Mysticeti</taxon>
        <taxon>Eschrichtiidae</taxon>
        <taxon>Eschrichtius</taxon>
    </lineage>
</organism>
<feature type="compositionally biased region" description="Basic and acidic residues" evidence="1">
    <location>
        <begin position="21"/>
        <end position="31"/>
    </location>
</feature>
<evidence type="ECO:0000256" key="1">
    <source>
        <dbReference type="SAM" id="MobiDB-lite"/>
    </source>
</evidence>
<reference evidence="2 3" key="1">
    <citation type="submission" date="2022-11" db="EMBL/GenBank/DDBJ databases">
        <title>Whole genome sequence of Eschrichtius robustus ER-17-0199.</title>
        <authorList>
            <person name="Bruniche-Olsen A."/>
            <person name="Black A.N."/>
            <person name="Fields C.J."/>
            <person name="Walden K."/>
            <person name="Dewoody J.A."/>
        </authorList>
    </citation>
    <scope>NUCLEOTIDE SEQUENCE [LARGE SCALE GENOMIC DNA]</scope>
    <source>
        <strain evidence="2">ER-17-0199</strain>
        <tissue evidence="2">Blubber</tissue>
    </source>
</reference>
<feature type="region of interest" description="Disordered" evidence="1">
    <location>
        <begin position="1"/>
        <end position="89"/>
    </location>
</feature>
<dbReference type="AlphaFoldDB" id="A0AB34HF76"/>
<protein>
    <recommendedName>
        <fullName evidence="4">Ribosome biogenesis protein SLX9</fullName>
    </recommendedName>
</protein>
<sequence>MEGRGHARRAARKDRSHGREHRPELHRHLSELVRPCHGSHGRERGEDRRRQASDLKKRKHEDSEKTKPDKNKQSPDRLDIAEGARGLLPKDAREQRLQALTVNIQSAQANKPKGRQAKMILLNSLARPPSDVRRRQEKFEIGEAAAPEKVKIKPALYPTGTIHTPSSRNSLNLTHEKPAGACSSTTSTHLPRVVSGRKPVKKITPMMAKTIKDFKNRFSRR</sequence>
<gene>
    <name evidence="2" type="ORF">J1605_004892</name>
</gene>
<evidence type="ECO:0000313" key="2">
    <source>
        <dbReference type="EMBL" id="KAJ8789655.1"/>
    </source>
</evidence>
<comment type="caution">
    <text evidence="2">The sequence shown here is derived from an EMBL/GenBank/DDBJ whole genome shotgun (WGS) entry which is preliminary data.</text>
</comment>
<feature type="compositionally biased region" description="Basic and acidic residues" evidence="1">
    <location>
        <begin position="40"/>
        <end position="89"/>
    </location>
</feature>
<keyword evidence="3" id="KW-1185">Reference proteome</keyword>
<dbReference type="EMBL" id="JAIQCJ010001416">
    <property type="protein sequence ID" value="KAJ8789655.1"/>
    <property type="molecule type" value="Genomic_DNA"/>
</dbReference>
<evidence type="ECO:0000313" key="3">
    <source>
        <dbReference type="Proteomes" id="UP001159641"/>
    </source>
</evidence>
<evidence type="ECO:0008006" key="4">
    <source>
        <dbReference type="Google" id="ProtNLM"/>
    </source>
</evidence>
<dbReference type="PANTHER" id="PTHR15141:SF75">
    <property type="entry name" value="ELONGIN-A"/>
    <property type="match status" value="1"/>
</dbReference>
<proteinExistence type="predicted"/>
<accession>A0AB34HF76</accession>
<dbReference type="PANTHER" id="PTHR15141">
    <property type="entry name" value="TRANSCRIPTION ELONGATION FACTOR B POLYPEPTIDE 3"/>
    <property type="match status" value="1"/>
</dbReference>
<dbReference type="Proteomes" id="UP001159641">
    <property type="component" value="Unassembled WGS sequence"/>
</dbReference>
<dbReference type="InterPro" id="IPR051870">
    <property type="entry name" value="Elongin-A_domain"/>
</dbReference>
<feature type="compositionally biased region" description="Basic residues" evidence="1">
    <location>
        <begin position="1"/>
        <end position="20"/>
    </location>
</feature>